<keyword evidence="12" id="KW-1185">Reference proteome</keyword>
<gene>
    <name evidence="11" type="ORF">L484_027868</name>
</gene>
<dbReference type="InterPro" id="IPR036396">
    <property type="entry name" value="Cyt_P450_sf"/>
</dbReference>
<name>W9SFD0_9ROSA</name>
<evidence type="ECO:0000313" key="11">
    <source>
        <dbReference type="EMBL" id="EXC30693.1"/>
    </source>
</evidence>
<keyword evidence="7 9" id="KW-0503">Monooxygenase</keyword>
<sequence>MELFSVLSFIFLLIFLYHYFYSSGNNTGFKNYPIVGTLPEIIKNSHRFLDWEAEVLANCPTNTAVLHLPGKTRVITANPLNVDYILRTNFENYSKGEEYLFLLEDFLGRGIFNSDGKLWKVQRKLASYEFNSKSLKNFFMEKVVMEIKTRLLPLLEKAAEKGLVLDMQNVVEKFSFDNICELAFSFDPGCLGADGSSHPGVEFMKAFQDAGELIASRYRYFNPSIWKLKRFFNIGSERSLRESISTVDKFIYDIIRPRIDQANEEDNKEKADLLSRYIESNIENGSPEFLRDVMINTIEAGQGSTGSALSWFFWVLSSRKDTQEKILNELKTIRARNGTDIGETFSYEELRDMQYLHAAFLESMRLYSPLPVNTRKCENDDVMPDGTFVKKGWFVSYDNYAMARLERIWGKNCAEYYPERWLDEDGVCRQESPCRYVVFHAGPRICPGKEMAYIQMKAVAASIIERFEISKLQDKEKLSGGHLMSLSFRIQGGVPVTVRKRLWGEEILE</sequence>
<dbReference type="AlphaFoldDB" id="W9SFD0"/>
<evidence type="ECO:0000256" key="7">
    <source>
        <dbReference type="ARBA" id="ARBA00023033"/>
    </source>
</evidence>
<dbReference type="GO" id="GO:0005506">
    <property type="term" value="F:iron ion binding"/>
    <property type="evidence" value="ECO:0007669"/>
    <property type="project" value="InterPro"/>
</dbReference>
<accession>W9SFD0</accession>
<comment type="similarity">
    <text evidence="2 9">Belongs to the cytochrome P450 family.</text>
</comment>
<comment type="cofactor">
    <cofactor evidence="1 8">
        <name>heme</name>
        <dbReference type="ChEBI" id="CHEBI:30413"/>
    </cofactor>
</comment>
<keyword evidence="3 8" id="KW-0349">Heme</keyword>
<dbReference type="SUPFAM" id="SSF48264">
    <property type="entry name" value="Cytochrome P450"/>
    <property type="match status" value="1"/>
</dbReference>
<reference evidence="12" key="1">
    <citation type="submission" date="2013-01" db="EMBL/GenBank/DDBJ databases">
        <title>Draft Genome Sequence of a Mulberry Tree, Morus notabilis C.K. Schneid.</title>
        <authorList>
            <person name="He N."/>
            <person name="Zhao S."/>
        </authorList>
    </citation>
    <scope>NUCLEOTIDE SEQUENCE</scope>
</reference>
<evidence type="ECO:0000256" key="8">
    <source>
        <dbReference type="PIRSR" id="PIRSR602401-1"/>
    </source>
</evidence>
<evidence type="ECO:0000256" key="10">
    <source>
        <dbReference type="SAM" id="SignalP"/>
    </source>
</evidence>
<dbReference type="CDD" id="cd11064">
    <property type="entry name" value="CYP86A"/>
    <property type="match status" value="1"/>
</dbReference>
<dbReference type="KEGG" id="mnt:21410473"/>
<dbReference type="InterPro" id="IPR001128">
    <property type="entry name" value="Cyt_P450"/>
</dbReference>
<evidence type="ECO:0000256" key="4">
    <source>
        <dbReference type="ARBA" id="ARBA00022723"/>
    </source>
</evidence>
<dbReference type="InterPro" id="IPR017972">
    <property type="entry name" value="Cyt_P450_CS"/>
</dbReference>
<evidence type="ECO:0000256" key="2">
    <source>
        <dbReference type="ARBA" id="ARBA00010617"/>
    </source>
</evidence>
<protein>
    <submittedName>
        <fullName evidence="11">Cytochrome P450 94A2</fullName>
    </submittedName>
</protein>
<dbReference type="Pfam" id="PF00067">
    <property type="entry name" value="p450"/>
    <property type="match status" value="1"/>
</dbReference>
<keyword evidence="6 8" id="KW-0408">Iron</keyword>
<dbReference type="PANTHER" id="PTHR24296">
    <property type="entry name" value="CYTOCHROME P450"/>
    <property type="match status" value="1"/>
</dbReference>
<evidence type="ECO:0000256" key="5">
    <source>
        <dbReference type="ARBA" id="ARBA00023002"/>
    </source>
</evidence>
<dbReference type="InterPro" id="IPR002401">
    <property type="entry name" value="Cyt_P450_E_grp-I"/>
</dbReference>
<dbReference type="eggNOG" id="KOG0157">
    <property type="taxonomic scope" value="Eukaryota"/>
</dbReference>
<keyword evidence="4 8" id="KW-0479">Metal-binding</keyword>
<evidence type="ECO:0000256" key="6">
    <source>
        <dbReference type="ARBA" id="ARBA00023004"/>
    </source>
</evidence>
<organism evidence="11 12">
    <name type="scientific">Morus notabilis</name>
    <dbReference type="NCBI Taxonomy" id="981085"/>
    <lineage>
        <taxon>Eukaryota</taxon>
        <taxon>Viridiplantae</taxon>
        <taxon>Streptophyta</taxon>
        <taxon>Embryophyta</taxon>
        <taxon>Tracheophyta</taxon>
        <taxon>Spermatophyta</taxon>
        <taxon>Magnoliopsida</taxon>
        <taxon>eudicotyledons</taxon>
        <taxon>Gunneridae</taxon>
        <taxon>Pentapetalae</taxon>
        <taxon>rosids</taxon>
        <taxon>fabids</taxon>
        <taxon>Rosales</taxon>
        <taxon>Moraceae</taxon>
        <taxon>Moreae</taxon>
        <taxon>Morus</taxon>
    </lineage>
</organism>
<dbReference type="PRINTS" id="PR00463">
    <property type="entry name" value="EP450I"/>
</dbReference>
<dbReference type="GO" id="GO:0004497">
    <property type="term" value="F:monooxygenase activity"/>
    <property type="evidence" value="ECO:0007669"/>
    <property type="project" value="UniProtKB-KW"/>
</dbReference>
<dbReference type="Proteomes" id="UP000030645">
    <property type="component" value="Unassembled WGS sequence"/>
</dbReference>
<evidence type="ECO:0000256" key="9">
    <source>
        <dbReference type="RuleBase" id="RU000461"/>
    </source>
</evidence>
<dbReference type="PRINTS" id="PR00385">
    <property type="entry name" value="P450"/>
</dbReference>
<dbReference type="STRING" id="981085.W9SFD0"/>
<feature type="chain" id="PRO_5004931992" evidence="10">
    <location>
        <begin position="25"/>
        <end position="509"/>
    </location>
</feature>
<dbReference type="GO" id="GO:0020037">
    <property type="term" value="F:heme binding"/>
    <property type="evidence" value="ECO:0007669"/>
    <property type="project" value="InterPro"/>
</dbReference>
<dbReference type="GO" id="GO:0016705">
    <property type="term" value="F:oxidoreductase activity, acting on paired donors, with incorporation or reduction of molecular oxygen"/>
    <property type="evidence" value="ECO:0007669"/>
    <property type="project" value="InterPro"/>
</dbReference>
<evidence type="ECO:0000256" key="1">
    <source>
        <dbReference type="ARBA" id="ARBA00001971"/>
    </source>
</evidence>
<evidence type="ECO:0000256" key="3">
    <source>
        <dbReference type="ARBA" id="ARBA00022617"/>
    </source>
</evidence>
<feature type="binding site" description="axial binding residue" evidence="8">
    <location>
        <position position="446"/>
    </location>
    <ligand>
        <name>heme</name>
        <dbReference type="ChEBI" id="CHEBI:30413"/>
    </ligand>
    <ligandPart>
        <name>Fe</name>
        <dbReference type="ChEBI" id="CHEBI:18248"/>
    </ligandPart>
</feature>
<dbReference type="EMBL" id="KE346217">
    <property type="protein sequence ID" value="EXC30693.1"/>
    <property type="molecule type" value="Genomic_DNA"/>
</dbReference>
<keyword evidence="5 9" id="KW-0560">Oxidoreductase</keyword>
<dbReference type="Gene3D" id="1.10.630.10">
    <property type="entry name" value="Cytochrome P450"/>
    <property type="match status" value="1"/>
</dbReference>
<proteinExistence type="inferred from homology"/>
<dbReference type="GO" id="GO:0006629">
    <property type="term" value="P:lipid metabolic process"/>
    <property type="evidence" value="ECO:0007669"/>
    <property type="project" value="UniProtKB-ARBA"/>
</dbReference>
<dbReference type="PROSITE" id="PS00086">
    <property type="entry name" value="CYTOCHROME_P450"/>
    <property type="match status" value="1"/>
</dbReference>
<evidence type="ECO:0000313" key="12">
    <source>
        <dbReference type="Proteomes" id="UP000030645"/>
    </source>
</evidence>
<feature type="signal peptide" evidence="10">
    <location>
        <begin position="1"/>
        <end position="24"/>
    </location>
</feature>
<keyword evidence="10" id="KW-0732">Signal</keyword>
<dbReference type="OrthoDB" id="1470350at2759"/>